<dbReference type="AlphaFoldDB" id="A0A8H7WCN7"/>
<dbReference type="InterPro" id="IPR000182">
    <property type="entry name" value="GNAT_dom"/>
</dbReference>
<dbReference type="Pfam" id="PF00583">
    <property type="entry name" value="Acetyltransf_1"/>
    <property type="match status" value="1"/>
</dbReference>
<dbReference type="PANTHER" id="PTHR43877">
    <property type="entry name" value="AMINOALKYLPHOSPHONATE N-ACETYLTRANSFERASE-RELATED-RELATED"/>
    <property type="match status" value="1"/>
</dbReference>
<organism evidence="4 5">
    <name type="scientific">Cadophora malorum</name>
    <dbReference type="NCBI Taxonomy" id="108018"/>
    <lineage>
        <taxon>Eukaryota</taxon>
        <taxon>Fungi</taxon>
        <taxon>Dikarya</taxon>
        <taxon>Ascomycota</taxon>
        <taxon>Pezizomycotina</taxon>
        <taxon>Leotiomycetes</taxon>
        <taxon>Helotiales</taxon>
        <taxon>Ploettnerulaceae</taxon>
        <taxon>Cadophora</taxon>
    </lineage>
</organism>
<dbReference type="Gene3D" id="3.40.630.30">
    <property type="match status" value="1"/>
</dbReference>
<dbReference type="PROSITE" id="PS51186">
    <property type="entry name" value="GNAT"/>
    <property type="match status" value="1"/>
</dbReference>
<keyword evidence="2" id="KW-0012">Acyltransferase</keyword>
<dbReference type="EMBL" id="JAFJYH010000050">
    <property type="protein sequence ID" value="KAG4422370.1"/>
    <property type="molecule type" value="Genomic_DNA"/>
</dbReference>
<evidence type="ECO:0000313" key="4">
    <source>
        <dbReference type="EMBL" id="KAG4422370.1"/>
    </source>
</evidence>
<dbReference type="InterPro" id="IPR050832">
    <property type="entry name" value="Bact_Acetyltransf"/>
</dbReference>
<dbReference type="OrthoDB" id="41532at2759"/>
<proteinExistence type="predicted"/>
<dbReference type="InterPro" id="IPR016181">
    <property type="entry name" value="Acyl_CoA_acyltransferase"/>
</dbReference>
<evidence type="ECO:0000313" key="5">
    <source>
        <dbReference type="Proteomes" id="UP000664132"/>
    </source>
</evidence>
<name>A0A8H7WCN7_9HELO</name>
<feature type="domain" description="N-acetyltransferase" evidence="3">
    <location>
        <begin position="1"/>
        <end position="156"/>
    </location>
</feature>
<reference evidence="4" key="1">
    <citation type="submission" date="2021-02" db="EMBL/GenBank/DDBJ databases">
        <title>Genome sequence Cadophora malorum strain M34.</title>
        <authorList>
            <person name="Stefanovic E."/>
            <person name="Vu D."/>
            <person name="Scully C."/>
            <person name="Dijksterhuis J."/>
            <person name="Roader J."/>
            <person name="Houbraken J."/>
        </authorList>
    </citation>
    <scope>NUCLEOTIDE SEQUENCE</scope>
    <source>
        <strain evidence="4">M34</strain>
    </source>
</reference>
<keyword evidence="5" id="KW-1185">Reference proteome</keyword>
<dbReference type="Proteomes" id="UP000664132">
    <property type="component" value="Unassembled WGS sequence"/>
</dbReference>
<evidence type="ECO:0000259" key="3">
    <source>
        <dbReference type="PROSITE" id="PS51186"/>
    </source>
</evidence>
<evidence type="ECO:0000256" key="1">
    <source>
        <dbReference type="ARBA" id="ARBA00022679"/>
    </source>
</evidence>
<evidence type="ECO:0000256" key="2">
    <source>
        <dbReference type="ARBA" id="ARBA00023315"/>
    </source>
</evidence>
<comment type="caution">
    <text evidence="4">The sequence shown here is derived from an EMBL/GenBank/DDBJ whole genome shotgun (WGS) entry which is preliminary data.</text>
</comment>
<sequence>MALRIIDIEWDHPDGVSLRQTQREELAQRYGTDDSEPGIAPTSADITIFIVAYIDSQPVGCGALRALDHSDYPGDAEVKRMFVVPDKRGRSFGVAPAILKALEERARSRGLRTLLLETGTLQPDAIRFYTREGYTSIPNFGPYAGEELSVCFQRNI</sequence>
<accession>A0A8H7WCN7</accession>
<dbReference type="CDD" id="cd04301">
    <property type="entry name" value="NAT_SF"/>
    <property type="match status" value="1"/>
</dbReference>
<keyword evidence="1" id="KW-0808">Transferase</keyword>
<dbReference type="PANTHER" id="PTHR43877:SF2">
    <property type="entry name" value="AMINOALKYLPHOSPHONATE N-ACETYLTRANSFERASE-RELATED"/>
    <property type="match status" value="1"/>
</dbReference>
<dbReference type="GO" id="GO:0016747">
    <property type="term" value="F:acyltransferase activity, transferring groups other than amino-acyl groups"/>
    <property type="evidence" value="ECO:0007669"/>
    <property type="project" value="InterPro"/>
</dbReference>
<gene>
    <name evidence="4" type="ORF">IFR04_004522</name>
</gene>
<protein>
    <recommendedName>
        <fullName evidence="3">N-acetyltransferase domain-containing protein</fullName>
    </recommendedName>
</protein>
<dbReference type="SUPFAM" id="SSF55729">
    <property type="entry name" value="Acyl-CoA N-acyltransferases (Nat)"/>
    <property type="match status" value="1"/>
</dbReference>